<dbReference type="InterPro" id="IPR013320">
    <property type="entry name" value="ConA-like_dom_sf"/>
</dbReference>
<keyword evidence="2" id="KW-1133">Transmembrane helix</keyword>
<evidence type="ECO:0000256" key="2">
    <source>
        <dbReference type="SAM" id="Phobius"/>
    </source>
</evidence>
<name>A0A7K1FR69_9ACTN</name>
<feature type="transmembrane region" description="Helical" evidence="2">
    <location>
        <begin position="166"/>
        <end position="183"/>
    </location>
</feature>
<proteinExistence type="predicted"/>
<dbReference type="CDD" id="cd06530">
    <property type="entry name" value="S26_SPase_I"/>
    <property type="match status" value="1"/>
</dbReference>
<dbReference type="Gene3D" id="2.60.120.200">
    <property type="match status" value="1"/>
</dbReference>
<dbReference type="InterPro" id="IPR019533">
    <property type="entry name" value="Peptidase_S26"/>
</dbReference>
<keyword evidence="2" id="KW-0472">Membrane</keyword>
<dbReference type="GO" id="GO:0016020">
    <property type="term" value="C:membrane"/>
    <property type="evidence" value="ECO:0007669"/>
    <property type="project" value="UniProtKB-UniRule"/>
</dbReference>
<sequence length="570" mass="60080">MIPTTTQRRSFPVPRMRMPYLLLGVGVLVLALAGLGWRLAGGNWLIVSTPSMGEAAPVGSLLITRPVDAAEISVGDIVTYHSPIKAGTTYTHRVVSIDASGGLHTKGDVNPAEDPWTLHTADLVGLVVGNVWGVGWFVRALPVLLVGGIVLRFATARWAGPRTRSPIRVMGSSLLFAVAAYLYEPFVRVVGIENYQDADGMHLSVVSTGLIPVRVSADTGGHVDLIDGRVGTVVTDPAEGIDTVHLTATVHLSWGWWALLVLLWLTPLWWALLVGDGTDRPRFTPGRHRAASGRRGARRAGVGAVAVIAVVAVATPATAAAFSAAVTNTANTAAANPWFTCRAAYIGTGAYFAYPLGDFTMGGSAADVSGNNRTGTYGGAGSASTTKGCARDTTGSVNFTSITMPGYVATPNTAVVNPTVFSQEIWFRTGTPGGRLIGFGNVRTGTTSGQYDRHLFMNNSGQLVFGIYNGGVRVVVSPATYADNTWHQAVTTLSSAGMRLYVDGSLVASDATATTHENFTGYWRVGWDNLSGWGTNTPTNFAFLGSLAYAAVYTTALTATQVRQHYAAGR</sequence>
<keyword evidence="3" id="KW-0378">Hydrolase</keyword>
<feature type="transmembrane region" description="Helical" evidence="2">
    <location>
        <begin position="136"/>
        <end position="154"/>
    </location>
</feature>
<feature type="transmembrane region" description="Helical" evidence="2">
    <location>
        <begin position="296"/>
        <end position="322"/>
    </location>
</feature>
<protein>
    <recommendedName>
        <fullName evidence="1">Signal peptidase I</fullName>
        <ecNumber evidence="1">3.4.21.89</ecNumber>
    </recommendedName>
</protein>
<dbReference type="EC" id="3.4.21.89" evidence="1"/>
<evidence type="ECO:0000256" key="1">
    <source>
        <dbReference type="NCBIfam" id="TIGR02228"/>
    </source>
</evidence>
<dbReference type="SUPFAM" id="SSF49899">
    <property type="entry name" value="Concanavalin A-like lectins/glucanases"/>
    <property type="match status" value="1"/>
</dbReference>
<dbReference type="GO" id="GO:0009003">
    <property type="term" value="F:signal peptidase activity"/>
    <property type="evidence" value="ECO:0007669"/>
    <property type="project" value="UniProtKB-EC"/>
</dbReference>
<keyword evidence="4" id="KW-1185">Reference proteome</keyword>
<reference evidence="3 4" key="1">
    <citation type="submission" date="2019-11" db="EMBL/GenBank/DDBJ databases">
        <authorList>
            <person name="Jiang L.-Q."/>
        </authorList>
    </citation>
    <scope>NUCLEOTIDE SEQUENCE [LARGE SCALE GENOMIC DNA]</scope>
    <source>
        <strain evidence="3 4">YIM 132087</strain>
    </source>
</reference>
<keyword evidence="2" id="KW-0812">Transmembrane</keyword>
<dbReference type="InterPro" id="IPR001733">
    <property type="entry name" value="Peptidase_S26B"/>
</dbReference>
<feature type="transmembrane region" description="Helical" evidence="2">
    <location>
        <begin position="254"/>
        <end position="275"/>
    </location>
</feature>
<dbReference type="NCBIfam" id="TIGR02228">
    <property type="entry name" value="sigpep_I_arch"/>
    <property type="match status" value="1"/>
</dbReference>
<comment type="caution">
    <text evidence="3">The sequence shown here is derived from an EMBL/GenBank/DDBJ whole genome shotgun (WGS) entry which is preliminary data.</text>
</comment>
<dbReference type="GO" id="GO:0006465">
    <property type="term" value="P:signal peptide processing"/>
    <property type="evidence" value="ECO:0007669"/>
    <property type="project" value="UniProtKB-UniRule"/>
</dbReference>
<accession>A0A7K1FR69</accession>
<dbReference type="AlphaFoldDB" id="A0A7K1FR69"/>
<gene>
    <name evidence="3" type="ORF">GIS00_17505</name>
</gene>
<evidence type="ECO:0000313" key="4">
    <source>
        <dbReference type="Proteomes" id="UP000460221"/>
    </source>
</evidence>
<organism evidence="3 4">
    <name type="scientific">Nakamurella alba</name>
    <dbReference type="NCBI Taxonomy" id="2665158"/>
    <lineage>
        <taxon>Bacteria</taxon>
        <taxon>Bacillati</taxon>
        <taxon>Actinomycetota</taxon>
        <taxon>Actinomycetes</taxon>
        <taxon>Nakamurellales</taxon>
        <taxon>Nakamurellaceae</taxon>
        <taxon>Nakamurella</taxon>
    </lineage>
</organism>
<dbReference type="EMBL" id="WLYK01000007">
    <property type="protein sequence ID" value="MTD15733.1"/>
    <property type="molecule type" value="Genomic_DNA"/>
</dbReference>
<dbReference type="RefSeq" id="WP_154769757.1">
    <property type="nucleotide sequence ID" value="NZ_WLYK01000007.1"/>
</dbReference>
<dbReference type="Proteomes" id="UP000460221">
    <property type="component" value="Unassembled WGS sequence"/>
</dbReference>
<evidence type="ECO:0000313" key="3">
    <source>
        <dbReference type="EMBL" id="MTD15733.1"/>
    </source>
</evidence>
<feature type="transmembrane region" description="Helical" evidence="2">
    <location>
        <begin position="20"/>
        <end position="40"/>
    </location>
</feature>
<dbReference type="GO" id="GO:0004252">
    <property type="term" value="F:serine-type endopeptidase activity"/>
    <property type="evidence" value="ECO:0007669"/>
    <property type="project" value="UniProtKB-UniRule"/>
</dbReference>
<dbReference type="Pfam" id="PF13385">
    <property type="entry name" value="Laminin_G_3"/>
    <property type="match status" value="1"/>
</dbReference>